<dbReference type="SUPFAM" id="SSF50156">
    <property type="entry name" value="PDZ domain-like"/>
    <property type="match status" value="1"/>
</dbReference>
<evidence type="ECO:0000313" key="3">
    <source>
        <dbReference type="Proteomes" id="UP000034883"/>
    </source>
</evidence>
<feature type="compositionally biased region" description="Acidic residues" evidence="1">
    <location>
        <begin position="19"/>
        <end position="29"/>
    </location>
</feature>
<accession>A0A0F6YGF6</accession>
<name>A0A0F6YGF6_9BACT</name>
<dbReference type="STRING" id="927083.DB32_001052"/>
<feature type="compositionally biased region" description="Basic and acidic residues" evidence="1">
    <location>
        <begin position="38"/>
        <end position="47"/>
    </location>
</feature>
<keyword evidence="3" id="KW-1185">Reference proteome</keyword>
<dbReference type="InterPro" id="IPR036034">
    <property type="entry name" value="PDZ_sf"/>
</dbReference>
<sequence length="361" mass="40531">MRHASCESPRVMPEHPPEFEENDDFDDSPSDTSSTAARDPRRSVDAPYRDRHDALVWRRRALARELDEAERAVARRDRVARRLSVIDDVLRDEARPMLESLEIARPCKARWEDMQGDDVVRRCQRCDREVYDLARMTRAEAEALFARADESPCVRLRRRADGRVITADCPVEAPTLLARLATAGVAGALAGGAASVAVAMMTPAGTHDRARRAEPTVVAAPPARTLPVVHVDALTSAPDTTFMGQALTARPDDAVRLLGPSTYEVRRAHFERAIEQLHGRFIMQERDGRMFGFRIYGIRRASPLGSVGIQNGDMILDVNGAPSVTPARVLEAYRDQRDRDLFVVRIERRGQERVHVYHVRD</sequence>
<protein>
    <submittedName>
        <fullName evidence="2">General secretion pathway protein C</fullName>
    </submittedName>
</protein>
<dbReference type="Proteomes" id="UP000034883">
    <property type="component" value="Chromosome"/>
</dbReference>
<evidence type="ECO:0000256" key="1">
    <source>
        <dbReference type="SAM" id="MobiDB-lite"/>
    </source>
</evidence>
<dbReference type="KEGG" id="samy:DB32_001052"/>
<organism evidence="2 3">
    <name type="scientific">Sandaracinus amylolyticus</name>
    <dbReference type="NCBI Taxonomy" id="927083"/>
    <lineage>
        <taxon>Bacteria</taxon>
        <taxon>Pseudomonadati</taxon>
        <taxon>Myxococcota</taxon>
        <taxon>Polyangia</taxon>
        <taxon>Polyangiales</taxon>
        <taxon>Sandaracinaceae</taxon>
        <taxon>Sandaracinus</taxon>
    </lineage>
</organism>
<dbReference type="AlphaFoldDB" id="A0A0F6YGF6"/>
<dbReference type="Gene3D" id="2.30.42.10">
    <property type="match status" value="1"/>
</dbReference>
<proteinExistence type="predicted"/>
<dbReference type="EMBL" id="CP011125">
    <property type="protein sequence ID" value="AKF03903.1"/>
    <property type="molecule type" value="Genomic_DNA"/>
</dbReference>
<evidence type="ECO:0000313" key="2">
    <source>
        <dbReference type="EMBL" id="AKF03903.1"/>
    </source>
</evidence>
<feature type="region of interest" description="Disordered" evidence="1">
    <location>
        <begin position="1"/>
        <end position="47"/>
    </location>
</feature>
<gene>
    <name evidence="2" type="ORF">DB32_001052</name>
</gene>
<reference evidence="2 3" key="1">
    <citation type="submission" date="2015-03" db="EMBL/GenBank/DDBJ databases">
        <title>Genome assembly of Sandaracinus amylolyticus DSM 53668.</title>
        <authorList>
            <person name="Sharma G."/>
            <person name="Subramanian S."/>
        </authorList>
    </citation>
    <scope>NUCLEOTIDE SEQUENCE [LARGE SCALE GENOMIC DNA]</scope>
    <source>
        <strain evidence="2 3">DSM 53668</strain>
    </source>
</reference>